<feature type="non-terminal residue" evidence="2">
    <location>
        <position position="1"/>
    </location>
</feature>
<name>A0ABV0NJM0_9TELE</name>
<feature type="region of interest" description="Disordered" evidence="1">
    <location>
        <begin position="55"/>
        <end position="74"/>
    </location>
</feature>
<evidence type="ECO:0000256" key="1">
    <source>
        <dbReference type="SAM" id="MobiDB-lite"/>
    </source>
</evidence>
<comment type="caution">
    <text evidence="2">The sequence shown here is derived from an EMBL/GenBank/DDBJ whole genome shotgun (WGS) entry which is preliminary data.</text>
</comment>
<gene>
    <name evidence="2" type="ORF">GOODEAATRI_012356</name>
</gene>
<organism evidence="2 3">
    <name type="scientific">Goodea atripinnis</name>
    <dbReference type="NCBI Taxonomy" id="208336"/>
    <lineage>
        <taxon>Eukaryota</taxon>
        <taxon>Metazoa</taxon>
        <taxon>Chordata</taxon>
        <taxon>Craniata</taxon>
        <taxon>Vertebrata</taxon>
        <taxon>Euteleostomi</taxon>
        <taxon>Actinopterygii</taxon>
        <taxon>Neopterygii</taxon>
        <taxon>Teleostei</taxon>
        <taxon>Neoteleostei</taxon>
        <taxon>Acanthomorphata</taxon>
        <taxon>Ovalentaria</taxon>
        <taxon>Atherinomorphae</taxon>
        <taxon>Cyprinodontiformes</taxon>
        <taxon>Goodeidae</taxon>
        <taxon>Goodea</taxon>
    </lineage>
</organism>
<protein>
    <submittedName>
        <fullName evidence="2">Uncharacterized protein</fullName>
    </submittedName>
</protein>
<dbReference type="EMBL" id="JAHRIO010040769">
    <property type="protein sequence ID" value="MEQ2171590.1"/>
    <property type="molecule type" value="Genomic_DNA"/>
</dbReference>
<keyword evidence="3" id="KW-1185">Reference proteome</keyword>
<evidence type="ECO:0000313" key="2">
    <source>
        <dbReference type="EMBL" id="MEQ2171590.1"/>
    </source>
</evidence>
<dbReference type="Proteomes" id="UP001476798">
    <property type="component" value="Unassembled WGS sequence"/>
</dbReference>
<proteinExistence type="predicted"/>
<reference evidence="2 3" key="1">
    <citation type="submission" date="2021-06" db="EMBL/GenBank/DDBJ databases">
        <authorList>
            <person name="Palmer J.M."/>
        </authorList>
    </citation>
    <scope>NUCLEOTIDE SEQUENCE [LARGE SCALE GENOMIC DNA]</scope>
    <source>
        <strain evidence="2 3">GA_2019</strain>
        <tissue evidence="2">Muscle</tissue>
    </source>
</reference>
<sequence length="97" mass="11538">VELRKKEQLLERRSEQLNVSKRVIAEQEEELAEVTKELQETERQNSRLRQSMEKMLEESEHNKYSSWSTPSPRSRRGTCWNLFSVDVLRLGMKLFGV</sequence>
<accession>A0ABV0NJM0</accession>
<evidence type="ECO:0000313" key="3">
    <source>
        <dbReference type="Proteomes" id="UP001476798"/>
    </source>
</evidence>